<gene>
    <name evidence="2" type="ORF">UFOPK1722_01741</name>
</gene>
<reference evidence="2" key="1">
    <citation type="submission" date="2020-05" db="EMBL/GenBank/DDBJ databases">
        <authorList>
            <person name="Chiriac C."/>
            <person name="Salcher M."/>
            <person name="Ghai R."/>
            <person name="Kavagutti S V."/>
        </authorList>
    </citation>
    <scope>NUCLEOTIDE SEQUENCE</scope>
</reference>
<name>A0A6J6FVF5_9ZZZZ</name>
<dbReference type="EMBL" id="CAEZTS010000201">
    <property type="protein sequence ID" value="CAB4593066.1"/>
    <property type="molecule type" value="Genomic_DNA"/>
</dbReference>
<evidence type="ECO:0000313" key="2">
    <source>
        <dbReference type="EMBL" id="CAB4593066.1"/>
    </source>
</evidence>
<organism evidence="2">
    <name type="scientific">freshwater metagenome</name>
    <dbReference type="NCBI Taxonomy" id="449393"/>
    <lineage>
        <taxon>unclassified sequences</taxon>
        <taxon>metagenomes</taxon>
        <taxon>ecological metagenomes</taxon>
    </lineage>
</organism>
<protein>
    <submittedName>
        <fullName evidence="2">Unannotated protein</fullName>
    </submittedName>
</protein>
<accession>A0A6J6FVF5</accession>
<proteinExistence type="predicted"/>
<sequence length="106" mass="10383">MASSSGQLATIGRGQSSVSGSKVVGSDSMSSVARSSQPVAPPSVPNTQVRPEADTHVSPTRAFDGGHTGSVVVAGGAQSSDCGSPAVFTDSTSSVSTLSHAGRLLP</sequence>
<feature type="compositionally biased region" description="Polar residues" evidence="1">
    <location>
        <begin position="89"/>
        <end position="99"/>
    </location>
</feature>
<dbReference type="AlphaFoldDB" id="A0A6J6FVF5"/>
<feature type="compositionally biased region" description="Low complexity" evidence="1">
    <location>
        <begin position="12"/>
        <end position="32"/>
    </location>
</feature>
<feature type="region of interest" description="Disordered" evidence="1">
    <location>
        <begin position="1"/>
        <end position="106"/>
    </location>
</feature>
<evidence type="ECO:0000256" key="1">
    <source>
        <dbReference type="SAM" id="MobiDB-lite"/>
    </source>
</evidence>